<dbReference type="InterPro" id="IPR014020">
    <property type="entry name" value="Tensin_C2-dom"/>
</dbReference>
<comment type="catalytic activity">
    <reaction evidence="19">
        <text>O-phospho-L-seryl-[protein] + H2O = L-seryl-[protein] + phosphate</text>
        <dbReference type="Rhea" id="RHEA:20629"/>
        <dbReference type="Rhea" id="RHEA-COMP:9863"/>
        <dbReference type="Rhea" id="RHEA-COMP:11604"/>
        <dbReference type="ChEBI" id="CHEBI:15377"/>
        <dbReference type="ChEBI" id="CHEBI:29999"/>
        <dbReference type="ChEBI" id="CHEBI:43474"/>
        <dbReference type="ChEBI" id="CHEBI:83421"/>
        <dbReference type="EC" id="3.1.3.16"/>
    </reaction>
    <physiologicalReaction direction="left-to-right" evidence="19">
        <dbReference type="Rhea" id="RHEA:20630"/>
    </physiologicalReaction>
</comment>
<evidence type="ECO:0000256" key="4">
    <source>
        <dbReference type="ARBA" id="ARBA00013015"/>
    </source>
</evidence>
<dbReference type="GO" id="GO:0050793">
    <property type="term" value="P:regulation of developmental process"/>
    <property type="evidence" value="ECO:0007669"/>
    <property type="project" value="UniProtKB-ARBA"/>
</dbReference>
<comment type="subcellular location">
    <subcellularLocation>
        <location evidence="1">Cell projection</location>
        <location evidence="1">Neuron projection</location>
    </subcellularLocation>
    <subcellularLocation>
        <location evidence="2">Cytoplasm</location>
    </subcellularLocation>
</comment>
<dbReference type="GO" id="GO:0005634">
    <property type="term" value="C:nucleus"/>
    <property type="evidence" value="ECO:0007669"/>
    <property type="project" value="TreeGrafter"/>
</dbReference>
<dbReference type="GO" id="GO:0046856">
    <property type="term" value="P:phosphatidylinositol dephosphorylation"/>
    <property type="evidence" value="ECO:0007669"/>
    <property type="project" value="TreeGrafter"/>
</dbReference>
<dbReference type="Gene3D" id="3.90.190.10">
    <property type="entry name" value="Protein tyrosine phosphatase superfamily"/>
    <property type="match status" value="1"/>
</dbReference>
<evidence type="ECO:0000256" key="5">
    <source>
        <dbReference type="ARBA" id="ARBA00013064"/>
    </source>
</evidence>
<evidence type="ECO:0000256" key="21">
    <source>
        <dbReference type="ARBA" id="ARBA00051341"/>
    </source>
</evidence>
<evidence type="ECO:0000256" key="20">
    <source>
        <dbReference type="ARBA" id="ARBA00048832"/>
    </source>
</evidence>
<dbReference type="AlphaFoldDB" id="A0A9C6WCI7"/>
<evidence type="ECO:0000313" key="26">
    <source>
        <dbReference type="Proteomes" id="UP000515160"/>
    </source>
</evidence>
<dbReference type="InterPro" id="IPR045101">
    <property type="entry name" value="PTP_PTEN"/>
</dbReference>
<evidence type="ECO:0000313" key="28">
    <source>
        <dbReference type="RefSeq" id="XP_051857954.1"/>
    </source>
</evidence>
<dbReference type="InterPro" id="IPR016130">
    <property type="entry name" value="Tyr_Pase_AS"/>
</dbReference>
<dbReference type="FunFam" id="3.90.190.10:FF:000029">
    <property type="entry name" value="Phosphatidylinositol 3,4,5-trisphosphate 3-phosphatase and dual-specificity protein phosphatase PTEN"/>
    <property type="match status" value="1"/>
</dbReference>
<dbReference type="PROSITE" id="PS00383">
    <property type="entry name" value="TYR_PHOSPHATASE_1"/>
    <property type="match status" value="1"/>
</dbReference>
<dbReference type="SUPFAM" id="SSF52799">
    <property type="entry name" value="(Phosphotyrosine protein) phosphatases II"/>
    <property type="match status" value="1"/>
</dbReference>
<comment type="catalytic activity">
    <reaction evidence="17">
        <text>1D-myo-inositol 1,3,4,5,6-pentakisphosphate + H2O = 1D-myo-inositol 1,4,5,6-tetrakisphosphate + phosphate</text>
        <dbReference type="Rhea" id="RHEA:77143"/>
        <dbReference type="ChEBI" id="CHEBI:15377"/>
        <dbReference type="ChEBI" id="CHEBI:43474"/>
        <dbReference type="ChEBI" id="CHEBI:57627"/>
        <dbReference type="ChEBI" id="CHEBI:57733"/>
    </reaction>
    <physiologicalReaction direction="left-to-right" evidence="17">
        <dbReference type="Rhea" id="RHEA:77144"/>
    </physiologicalReaction>
</comment>
<evidence type="ECO:0000256" key="10">
    <source>
        <dbReference type="ARBA" id="ARBA00023098"/>
    </source>
</evidence>
<dbReference type="GO" id="GO:0048870">
    <property type="term" value="P:cell motility"/>
    <property type="evidence" value="ECO:0007669"/>
    <property type="project" value="TreeGrafter"/>
</dbReference>
<keyword evidence="10" id="KW-0443">Lipid metabolism</keyword>
<dbReference type="EC" id="3.1.3.67" evidence="4"/>
<dbReference type="InterPro" id="IPR029023">
    <property type="entry name" value="Tensin_phosphatase"/>
</dbReference>
<dbReference type="GO" id="GO:0005886">
    <property type="term" value="C:plasma membrane"/>
    <property type="evidence" value="ECO:0007669"/>
    <property type="project" value="TreeGrafter"/>
</dbReference>
<dbReference type="InterPro" id="IPR003595">
    <property type="entry name" value="Tyr_Pase_cat"/>
</dbReference>
<evidence type="ECO:0000256" key="3">
    <source>
        <dbReference type="ARBA" id="ARBA00007881"/>
    </source>
</evidence>
<comment type="catalytic activity">
    <reaction evidence="12">
        <text>1,2-dihexadecanoyl-sn-glycero-3-phospho-(1D-myo-inositol-3,4,5-trisphosphate) + H2O = 1,2-dihexadecanoyl-sn-glycero-3-phospho-(1D-myo-inositol-4,5-bisphosphate) + phosphate</text>
        <dbReference type="Rhea" id="RHEA:43560"/>
        <dbReference type="ChEBI" id="CHEBI:15377"/>
        <dbReference type="ChEBI" id="CHEBI:43474"/>
        <dbReference type="ChEBI" id="CHEBI:83420"/>
        <dbReference type="ChEBI" id="CHEBI:83423"/>
    </reaction>
    <physiologicalReaction direction="left-to-right" evidence="12">
        <dbReference type="Rhea" id="RHEA:43561"/>
    </physiologicalReaction>
</comment>
<evidence type="ECO:0000256" key="12">
    <source>
        <dbReference type="ARBA" id="ARBA00034256"/>
    </source>
</evidence>
<dbReference type="GO" id="GO:0004725">
    <property type="term" value="F:protein tyrosine phosphatase activity"/>
    <property type="evidence" value="ECO:0007669"/>
    <property type="project" value="UniProtKB-EC"/>
</dbReference>
<evidence type="ECO:0000256" key="14">
    <source>
        <dbReference type="ARBA" id="ARBA00034338"/>
    </source>
</evidence>
<comment type="catalytic activity">
    <reaction evidence="13">
        <text>1,2-dioctanoyl-sn-glycero-3-phospho-(1D-myo-inositol-3,4,5-trisphosphate) + H2O = 1,2-dioctanoyl-sn-glycero-3-phospho-(1D-myo-inositol-4,5-bisphosphate) + phosphate</text>
        <dbReference type="Rhea" id="RHEA:43552"/>
        <dbReference type="ChEBI" id="CHEBI:15377"/>
        <dbReference type="ChEBI" id="CHEBI:43474"/>
        <dbReference type="ChEBI" id="CHEBI:83416"/>
        <dbReference type="ChEBI" id="CHEBI:83419"/>
    </reaction>
    <physiologicalReaction direction="left-to-right" evidence="13">
        <dbReference type="Rhea" id="RHEA:43553"/>
    </physiologicalReaction>
</comment>
<keyword evidence="11" id="KW-0966">Cell projection</keyword>
<evidence type="ECO:0000256" key="13">
    <source>
        <dbReference type="ARBA" id="ARBA00034268"/>
    </source>
</evidence>
<feature type="domain" description="Tyrosine specific protein phosphatases" evidence="23">
    <location>
        <begin position="162"/>
        <end position="201"/>
    </location>
</feature>
<dbReference type="Gene3D" id="2.60.40.1110">
    <property type="match status" value="1"/>
</dbReference>
<comment type="catalytic activity">
    <reaction evidence="21">
        <text>O-phospho-L-tyrosyl-[protein] + H2O = L-tyrosyl-[protein] + phosphate</text>
        <dbReference type="Rhea" id="RHEA:10684"/>
        <dbReference type="Rhea" id="RHEA-COMP:10136"/>
        <dbReference type="Rhea" id="RHEA-COMP:20101"/>
        <dbReference type="ChEBI" id="CHEBI:15377"/>
        <dbReference type="ChEBI" id="CHEBI:43474"/>
        <dbReference type="ChEBI" id="CHEBI:46858"/>
        <dbReference type="ChEBI" id="CHEBI:61978"/>
        <dbReference type="EC" id="3.1.3.48"/>
    </reaction>
    <physiologicalReaction direction="left-to-right" evidence="21">
        <dbReference type="Rhea" id="RHEA:10685"/>
    </physiologicalReaction>
</comment>
<dbReference type="PROSITE" id="PS51181">
    <property type="entry name" value="PPASE_TENSIN"/>
    <property type="match status" value="1"/>
</dbReference>
<feature type="domain" description="Phosphatase tensin-type" evidence="24">
    <location>
        <begin position="55"/>
        <end position="227"/>
    </location>
</feature>
<dbReference type="GeneID" id="117563310"/>
<keyword evidence="26" id="KW-1185">Reference proteome</keyword>
<dbReference type="Proteomes" id="UP000515160">
    <property type="component" value="Chromosome 2L"/>
</dbReference>
<comment type="catalytic activity">
    <reaction evidence="20">
        <text>O-phospho-L-threonyl-[protein] + H2O = L-threonyl-[protein] + phosphate</text>
        <dbReference type="Rhea" id="RHEA:47004"/>
        <dbReference type="Rhea" id="RHEA-COMP:11060"/>
        <dbReference type="Rhea" id="RHEA-COMP:11605"/>
        <dbReference type="ChEBI" id="CHEBI:15377"/>
        <dbReference type="ChEBI" id="CHEBI:30013"/>
        <dbReference type="ChEBI" id="CHEBI:43474"/>
        <dbReference type="ChEBI" id="CHEBI:61977"/>
        <dbReference type="EC" id="3.1.3.16"/>
    </reaction>
    <physiologicalReaction direction="left-to-right" evidence="20">
        <dbReference type="Rhea" id="RHEA:47005"/>
    </physiologicalReaction>
</comment>
<evidence type="ECO:0000256" key="17">
    <source>
        <dbReference type="ARBA" id="ARBA00043762"/>
    </source>
</evidence>
<evidence type="ECO:0000256" key="18">
    <source>
        <dbReference type="ARBA" id="ARBA00044309"/>
    </source>
</evidence>
<dbReference type="PANTHER" id="PTHR12305:SF81">
    <property type="entry name" value="PHOSPHATIDYLINOSITOL 3,4,5-TRISPHOSPHATE 3-PHOSPHATASE AND DUAL-SPECIFICITY PROTEIN PHOSPHATASE PTEN"/>
    <property type="match status" value="1"/>
</dbReference>
<dbReference type="EC" id="3.1.3.16" evidence="6"/>
<evidence type="ECO:0000256" key="9">
    <source>
        <dbReference type="ARBA" id="ARBA00022912"/>
    </source>
</evidence>
<dbReference type="CTD" id="5728"/>
<evidence type="ECO:0000259" key="24">
    <source>
        <dbReference type="PROSITE" id="PS51181"/>
    </source>
</evidence>
<evidence type="ECO:0000259" key="25">
    <source>
        <dbReference type="PROSITE" id="PS51182"/>
    </source>
</evidence>
<evidence type="ECO:0000313" key="27">
    <source>
        <dbReference type="RefSeq" id="XP_051857953.1"/>
    </source>
</evidence>
<dbReference type="InterPro" id="IPR000387">
    <property type="entry name" value="Tyr_Pase_dom"/>
</dbReference>
<accession>A0A9C6WCI7</accession>
<dbReference type="GO" id="GO:0004722">
    <property type="term" value="F:protein serine/threonine phosphatase activity"/>
    <property type="evidence" value="ECO:0007669"/>
    <property type="project" value="UniProtKB-EC"/>
</dbReference>
<dbReference type="GO" id="GO:0043005">
    <property type="term" value="C:neuron projection"/>
    <property type="evidence" value="ECO:0007669"/>
    <property type="project" value="UniProtKB-SubCell"/>
</dbReference>
<dbReference type="PANTHER" id="PTHR12305">
    <property type="entry name" value="PHOSPHATASE WITH HOMOLOGY TO TENSIN"/>
    <property type="match status" value="1"/>
</dbReference>
<evidence type="ECO:0000256" key="6">
    <source>
        <dbReference type="ARBA" id="ARBA00013081"/>
    </source>
</evidence>
<feature type="compositionally biased region" description="Polar residues" evidence="22">
    <location>
        <begin position="434"/>
        <end position="458"/>
    </location>
</feature>
<dbReference type="GO" id="GO:0005829">
    <property type="term" value="C:cytosol"/>
    <property type="evidence" value="ECO:0007669"/>
    <property type="project" value="TreeGrafter"/>
</dbReference>
<dbReference type="EC" id="3.1.3.48" evidence="5"/>
<gene>
    <name evidence="27 28" type="primary">LOC117563310</name>
</gene>
<comment type="catalytic activity">
    <reaction evidence="16">
        <text>a 1,2-diacyl-sn-glycero-3-phospho-(1D-myo-inositol-3,4,5-trisphosphate) + H2O = a 1,2-diacyl-sn-glycero-3-phospho-(1D-myo-inositol-4,5-bisphosphate) + phosphate</text>
        <dbReference type="Rhea" id="RHEA:25017"/>
        <dbReference type="ChEBI" id="CHEBI:15377"/>
        <dbReference type="ChEBI" id="CHEBI:43474"/>
        <dbReference type="ChEBI" id="CHEBI:57836"/>
        <dbReference type="ChEBI" id="CHEBI:58456"/>
        <dbReference type="EC" id="3.1.3.67"/>
    </reaction>
    <physiologicalReaction direction="left-to-right" evidence="16">
        <dbReference type="Rhea" id="RHEA:25018"/>
    </physiologicalReaction>
</comment>
<evidence type="ECO:0000256" key="2">
    <source>
        <dbReference type="ARBA" id="ARBA00004496"/>
    </source>
</evidence>
<evidence type="ECO:0000256" key="7">
    <source>
        <dbReference type="ARBA" id="ARBA00022490"/>
    </source>
</evidence>
<feature type="compositionally biased region" description="Polar residues" evidence="22">
    <location>
        <begin position="403"/>
        <end position="416"/>
    </location>
</feature>
<comment type="catalytic activity">
    <reaction evidence="15">
        <text>1D-myo-inositol 1,3,4,5-tetrakisphosphate + H2O = 1D-myo-inositol 1,4,5-trisphosphate + phosphate</text>
        <dbReference type="Rhea" id="RHEA:77155"/>
        <dbReference type="ChEBI" id="CHEBI:15377"/>
        <dbReference type="ChEBI" id="CHEBI:43474"/>
        <dbReference type="ChEBI" id="CHEBI:57895"/>
        <dbReference type="ChEBI" id="CHEBI:203600"/>
    </reaction>
    <physiologicalReaction direction="left-to-right" evidence="15">
        <dbReference type="Rhea" id="RHEA:77156"/>
    </physiologicalReaction>
</comment>
<evidence type="ECO:0000256" key="15">
    <source>
        <dbReference type="ARBA" id="ARBA00043734"/>
    </source>
</evidence>
<dbReference type="RefSeq" id="XP_051857954.1">
    <property type="nucleotide sequence ID" value="XM_052001994.1"/>
</dbReference>
<dbReference type="OrthoDB" id="16692at2759"/>
<dbReference type="InterPro" id="IPR035892">
    <property type="entry name" value="C2_domain_sf"/>
</dbReference>
<evidence type="ECO:0000256" key="11">
    <source>
        <dbReference type="ARBA" id="ARBA00023273"/>
    </source>
</evidence>
<evidence type="ECO:0000256" key="1">
    <source>
        <dbReference type="ARBA" id="ARBA00004487"/>
    </source>
</evidence>
<dbReference type="SMART" id="SM00404">
    <property type="entry name" value="PTPc_motif"/>
    <property type="match status" value="1"/>
</dbReference>
<proteinExistence type="inferred from homology"/>
<evidence type="ECO:0000256" key="16">
    <source>
        <dbReference type="ARBA" id="ARBA00043760"/>
    </source>
</evidence>
<keyword evidence="8" id="KW-0378">Hydrolase</keyword>
<dbReference type="InterPro" id="IPR051281">
    <property type="entry name" value="Dual-spec_lipid-protein_phosph"/>
</dbReference>
<organism evidence="26 27">
    <name type="scientific">Drosophila albomicans</name>
    <name type="common">Fruit fly</name>
    <dbReference type="NCBI Taxonomy" id="7291"/>
    <lineage>
        <taxon>Eukaryota</taxon>
        <taxon>Metazoa</taxon>
        <taxon>Ecdysozoa</taxon>
        <taxon>Arthropoda</taxon>
        <taxon>Hexapoda</taxon>
        <taxon>Insecta</taxon>
        <taxon>Pterygota</taxon>
        <taxon>Neoptera</taxon>
        <taxon>Endopterygota</taxon>
        <taxon>Diptera</taxon>
        <taxon>Brachycera</taxon>
        <taxon>Muscomorpha</taxon>
        <taxon>Ephydroidea</taxon>
        <taxon>Drosophilidae</taxon>
        <taxon>Drosophila</taxon>
    </lineage>
</organism>
<name>A0A9C6WCI7_DROAB</name>
<dbReference type="InterPro" id="IPR029021">
    <property type="entry name" value="Prot-tyrosine_phosphatase-like"/>
</dbReference>
<sequence>MKGHRNDETEIKINSYNKQITQNHKRQTSSSETNMANTISIMSNAIRNAVSKQRIRYKEKGFNLDLTYICSNIIAMGYPAPDKIEGIWRNRYEDVLKFLDENHGDHYKIYNLCKERNYDKSKFHGRVAIYPFEDHNPPTIELIQRFCHDIESWLKADLLNVVAVHCKAGKGRTGTMICAYLVHCRFKKTADEALDWYGEKRTKDRKGVTIPSQRRYVQYYSKLIPDLRYKVTSLYVCEIRFADTNFLHNLGPLQCSIWDMQDSATEKAKAQQLKTWQLDFQQSSNLDLSSSPLLVSGDIKVELAKISSDKIICHAWMNTFFVQSSSDCETDGTNVKYMYTLNKSEIDGAHKDKDYKFSEGFKISIVFEGEKRSDCIQTEPSVNNRNNNRNSDNLPGDNDRNLNSEGSDFNSPSSSRFFERNNGPFHANDERSATRSQQLEQNGKQPTKNQYEKSTISKCSAMPSKRKQSSSKSFLVSVNNTSSSKDIKKLHIFNHQPSVTQSSGSIKWQNDSNIQNMYDNSSDNNSPHIFDRCNIPKPTTTTSTAATARAASASDKIFEQESYITCKRLPQDFNNQGGSEEGNEDWESVTRAMDYQQILYFSVGQSKDAHIGSITVRCSSKIWKYICRNQPDLIISCTATKGTLGRKKF</sequence>
<dbReference type="CDD" id="cd14509">
    <property type="entry name" value="PTP_PTEN"/>
    <property type="match status" value="1"/>
</dbReference>
<dbReference type="Pfam" id="PF10409">
    <property type="entry name" value="PTEN_C2"/>
    <property type="match status" value="1"/>
</dbReference>
<dbReference type="PROSITE" id="PS51182">
    <property type="entry name" value="C2_TENSIN"/>
    <property type="match status" value="1"/>
</dbReference>
<dbReference type="SUPFAM" id="SSF49562">
    <property type="entry name" value="C2 domain (Calcium/lipid-binding domain, CaLB)"/>
    <property type="match status" value="1"/>
</dbReference>
<dbReference type="SMART" id="SM01326">
    <property type="entry name" value="PTEN_C2"/>
    <property type="match status" value="1"/>
</dbReference>
<comment type="similarity">
    <text evidence="3">Belongs to the PTEN phosphatase protein family.</text>
</comment>
<dbReference type="GO" id="GO:0043491">
    <property type="term" value="P:phosphatidylinositol 3-kinase/protein kinase B signal transduction"/>
    <property type="evidence" value="ECO:0007669"/>
    <property type="project" value="TreeGrafter"/>
</dbReference>
<keyword evidence="7" id="KW-0963">Cytoplasm</keyword>
<evidence type="ECO:0000256" key="22">
    <source>
        <dbReference type="SAM" id="MobiDB-lite"/>
    </source>
</evidence>
<feature type="domain" description="C2 tensin-type" evidence="25">
    <location>
        <begin position="230"/>
        <end position="370"/>
    </location>
</feature>
<evidence type="ECO:0000259" key="23">
    <source>
        <dbReference type="PROSITE" id="PS50056"/>
    </source>
</evidence>
<keyword evidence="9" id="KW-0904">Protein phosphatase</keyword>
<dbReference type="GO" id="GO:0008285">
    <property type="term" value="P:negative regulation of cell population proliferation"/>
    <property type="evidence" value="ECO:0007669"/>
    <property type="project" value="TreeGrafter"/>
</dbReference>
<dbReference type="GO" id="GO:0051896">
    <property type="term" value="P:regulation of phosphatidylinositol 3-kinase/protein kinase B signal transduction"/>
    <property type="evidence" value="ECO:0007669"/>
    <property type="project" value="TreeGrafter"/>
</dbReference>
<dbReference type="InterPro" id="IPR057023">
    <property type="entry name" value="PTP-SAK"/>
</dbReference>
<reference evidence="27 28" key="1">
    <citation type="submission" date="2025-04" db="UniProtKB">
        <authorList>
            <consortium name="RefSeq"/>
        </authorList>
    </citation>
    <scope>IDENTIFICATION</scope>
    <source>
        <strain evidence="27 28">15112-1751.03</strain>
        <tissue evidence="27 28">Whole Adult</tissue>
    </source>
</reference>
<feature type="region of interest" description="Disordered" evidence="22">
    <location>
        <begin position="376"/>
        <end position="476"/>
    </location>
</feature>
<evidence type="ECO:0000256" key="19">
    <source>
        <dbReference type="ARBA" id="ARBA00047986"/>
    </source>
</evidence>
<dbReference type="PROSITE" id="PS50056">
    <property type="entry name" value="TYR_PHOSPHATASE_2"/>
    <property type="match status" value="1"/>
</dbReference>
<evidence type="ECO:0000256" key="8">
    <source>
        <dbReference type="ARBA" id="ARBA00022801"/>
    </source>
</evidence>
<dbReference type="Pfam" id="PF22784">
    <property type="entry name" value="PTP-SAK"/>
    <property type="match status" value="1"/>
</dbReference>
<dbReference type="GO" id="GO:0016314">
    <property type="term" value="F:phosphatidylinositol-3,4,5-trisphosphate 3-phosphatase activity"/>
    <property type="evidence" value="ECO:0007669"/>
    <property type="project" value="UniProtKB-EC"/>
</dbReference>
<dbReference type="RefSeq" id="XP_051857953.1">
    <property type="nucleotide sequence ID" value="XM_052001993.1"/>
</dbReference>
<protein>
    <recommendedName>
        <fullName evidence="14">Phosphatidylinositol 3,4,5-trisphosphate 3-phosphatase and dual-specificity protein phosphatase PTEN</fullName>
        <ecNumber evidence="6">3.1.3.16</ecNumber>
        <ecNumber evidence="5">3.1.3.48</ecNumber>
        <ecNumber evidence="4">3.1.3.67</ecNumber>
    </recommendedName>
    <alternativeName>
        <fullName evidence="18">Inositol polyphosphate 3-phosphatase</fullName>
    </alternativeName>
</protein>